<feature type="transmembrane region" description="Helical" evidence="2">
    <location>
        <begin position="192"/>
        <end position="219"/>
    </location>
</feature>
<keyword evidence="2" id="KW-0472">Membrane</keyword>
<protein>
    <submittedName>
        <fullName evidence="3">Uncharacterized protein</fullName>
    </submittedName>
</protein>
<dbReference type="Proteomes" id="UP000332487">
    <property type="component" value="Unassembled WGS sequence"/>
</dbReference>
<gene>
    <name evidence="3" type="ORF">UNLARM2_0150</name>
</gene>
<feature type="compositionally biased region" description="Basic residues" evidence="1">
    <location>
        <begin position="259"/>
        <end position="283"/>
    </location>
</feature>
<sequence length="283" mass="30451">MDKRFIYAGLVLVVIAIVSIIIVFDTVSSVSQAPPSILKVVNFTVGSNSYYYSGFVANGSYIVLALISSKRPLNFYLLNSSTFGEWASYMGSNTSVAANASGFAYAKGLVGKGAVTIFRNATNVTMPYISTYAISGPYYQSNSSNISIGELPHGKYYVVADNTFGSASHNSSVNTTMLIYSPDIKVSSLRSYGYTVVAGGTVSVLAIISGIVLLIIGLLKRGPKGSEGKTVRIFEDGAPSAMSDEEINKVYDKIERKRGVQKGAKRQKLPRRGKSVKNKNSHR</sequence>
<keyword evidence="2" id="KW-1133">Transmembrane helix</keyword>
<evidence type="ECO:0000256" key="2">
    <source>
        <dbReference type="SAM" id="Phobius"/>
    </source>
</evidence>
<name>C7DGE6_MICA2</name>
<organism evidence="3 4">
    <name type="scientific">Candidatus Micrarchaeum acidiphilum ARMAN-2</name>
    <dbReference type="NCBI Taxonomy" id="425595"/>
    <lineage>
        <taxon>Archaea</taxon>
        <taxon>Candidatus Micrarchaeota</taxon>
        <taxon>Candidatus Micrarchaeia</taxon>
        <taxon>Candidatus Micrarchaeales</taxon>
        <taxon>Candidatus Micrarchaeaceae</taxon>
        <taxon>Candidatus Micrarchaeum</taxon>
    </lineage>
</organism>
<feature type="transmembrane region" description="Helical" evidence="2">
    <location>
        <begin position="7"/>
        <end position="30"/>
    </location>
</feature>
<reference evidence="3 4" key="1">
    <citation type="journal article" date="2009" name="Genome Biol.">
        <title>Community-wide analysis of microbial genome sequence signatures.</title>
        <authorList>
            <person name="Dick G.J."/>
            <person name="Andersson A.F."/>
            <person name="Baker B.J."/>
            <person name="Simmons S.L."/>
            <person name="Thomas B.C."/>
            <person name="Yelton A.P."/>
            <person name="Banfield J.F."/>
        </authorList>
    </citation>
    <scope>NUCLEOTIDE SEQUENCE [LARGE SCALE GENOMIC DNA]</scope>
    <source>
        <strain evidence="3">ARMAN-2</strain>
    </source>
</reference>
<dbReference type="AlphaFoldDB" id="C7DGE6"/>
<dbReference type="EMBL" id="GG697237">
    <property type="protein sequence ID" value="EET90474.1"/>
    <property type="molecule type" value="Genomic_DNA"/>
</dbReference>
<reference evidence="3 4" key="2">
    <citation type="journal article" date="2010" name="Proc. Natl. Acad. Sci. U.S.A.">
        <title>Enigmatic, ultrasmall, uncultivated Archaea.</title>
        <authorList>
            <person name="Baker B.J."/>
            <person name="Comolli L.R."/>
            <person name="Dick G.J."/>
            <person name="Hauser L.J."/>
            <person name="Hyatt D."/>
            <person name="Dill B.D."/>
            <person name="Land M.L."/>
            <person name="Verberkmoes N.C."/>
            <person name="Hettich R.L."/>
            <person name="Banfield J.F."/>
        </authorList>
    </citation>
    <scope>NUCLEOTIDE SEQUENCE [LARGE SCALE GENOMIC DNA]</scope>
    <source>
        <strain evidence="3">ARMAN-2</strain>
    </source>
</reference>
<keyword evidence="2" id="KW-0812">Transmembrane</keyword>
<keyword evidence="4" id="KW-1185">Reference proteome</keyword>
<feature type="transmembrane region" description="Helical" evidence="2">
    <location>
        <begin position="50"/>
        <end position="67"/>
    </location>
</feature>
<evidence type="ECO:0000313" key="3">
    <source>
        <dbReference type="EMBL" id="EET90474.1"/>
    </source>
</evidence>
<proteinExistence type="predicted"/>
<feature type="region of interest" description="Disordered" evidence="1">
    <location>
        <begin position="256"/>
        <end position="283"/>
    </location>
</feature>
<evidence type="ECO:0000256" key="1">
    <source>
        <dbReference type="SAM" id="MobiDB-lite"/>
    </source>
</evidence>
<accession>C7DGE6</accession>
<evidence type="ECO:0000313" key="4">
    <source>
        <dbReference type="Proteomes" id="UP000332487"/>
    </source>
</evidence>